<dbReference type="Proteomes" id="UP000077266">
    <property type="component" value="Unassembled WGS sequence"/>
</dbReference>
<accession>A0A165CQX6</accession>
<dbReference type="OrthoDB" id="2687560at2759"/>
<proteinExistence type="predicted"/>
<evidence type="ECO:0000313" key="2">
    <source>
        <dbReference type="EMBL" id="KZV82931.1"/>
    </source>
</evidence>
<organism evidence="2 3">
    <name type="scientific">Exidia glandulosa HHB12029</name>
    <dbReference type="NCBI Taxonomy" id="1314781"/>
    <lineage>
        <taxon>Eukaryota</taxon>
        <taxon>Fungi</taxon>
        <taxon>Dikarya</taxon>
        <taxon>Basidiomycota</taxon>
        <taxon>Agaricomycotina</taxon>
        <taxon>Agaricomycetes</taxon>
        <taxon>Auriculariales</taxon>
        <taxon>Exidiaceae</taxon>
        <taxon>Exidia</taxon>
    </lineage>
</organism>
<feature type="compositionally biased region" description="Polar residues" evidence="1">
    <location>
        <begin position="115"/>
        <end position="134"/>
    </location>
</feature>
<protein>
    <submittedName>
        <fullName evidence="2">Uncharacterized protein</fullName>
    </submittedName>
</protein>
<feature type="compositionally biased region" description="Polar residues" evidence="1">
    <location>
        <begin position="188"/>
        <end position="200"/>
    </location>
</feature>
<dbReference type="InParanoid" id="A0A165CQX6"/>
<feature type="region of interest" description="Disordered" evidence="1">
    <location>
        <begin position="115"/>
        <end position="200"/>
    </location>
</feature>
<reference evidence="2 3" key="1">
    <citation type="journal article" date="2016" name="Mol. Biol. Evol.">
        <title>Comparative Genomics of Early-Diverging Mushroom-Forming Fungi Provides Insights into the Origins of Lignocellulose Decay Capabilities.</title>
        <authorList>
            <person name="Nagy L.G."/>
            <person name="Riley R."/>
            <person name="Tritt A."/>
            <person name="Adam C."/>
            <person name="Daum C."/>
            <person name="Floudas D."/>
            <person name="Sun H."/>
            <person name="Yadav J.S."/>
            <person name="Pangilinan J."/>
            <person name="Larsson K.H."/>
            <person name="Matsuura K."/>
            <person name="Barry K."/>
            <person name="Labutti K."/>
            <person name="Kuo R."/>
            <person name="Ohm R.A."/>
            <person name="Bhattacharya S.S."/>
            <person name="Shirouzu T."/>
            <person name="Yoshinaga Y."/>
            <person name="Martin F.M."/>
            <person name="Grigoriev I.V."/>
            <person name="Hibbett D.S."/>
        </authorList>
    </citation>
    <scope>NUCLEOTIDE SEQUENCE [LARGE SCALE GENOMIC DNA]</scope>
    <source>
        <strain evidence="2 3">HHB12029</strain>
    </source>
</reference>
<gene>
    <name evidence="2" type="ORF">EXIGLDRAFT_331330</name>
</gene>
<name>A0A165CQX6_EXIGL</name>
<dbReference type="AlphaFoldDB" id="A0A165CQX6"/>
<dbReference type="EMBL" id="KV426297">
    <property type="protein sequence ID" value="KZV82931.1"/>
    <property type="molecule type" value="Genomic_DNA"/>
</dbReference>
<sequence length="200" mass="22124">MERRALKRVWVPPSRVAAEPRIHTSPSLPLRELLRVGRPLFECASCGFSHDRGLPICLWCLWSDVESARAWAASAPRARTLSAPSTVYRQIITSTPKSGTTIPHRNNVIATQTTHMPHSTSTMQHSTPAYSRPNSYHIHEHRSSTSRPSSPHIASPSRPSTPDSALATGQPKFAAYVARKTAQRHVRQTSPSHSVDSSRL</sequence>
<evidence type="ECO:0000256" key="1">
    <source>
        <dbReference type="SAM" id="MobiDB-lite"/>
    </source>
</evidence>
<evidence type="ECO:0000313" key="3">
    <source>
        <dbReference type="Proteomes" id="UP000077266"/>
    </source>
</evidence>
<keyword evidence="3" id="KW-1185">Reference proteome</keyword>
<dbReference type="STRING" id="1314781.A0A165CQX6"/>